<evidence type="ECO:0000256" key="1">
    <source>
        <dbReference type="ARBA" id="ARBA00023002"/>
    </source>
</evidence>
<dbReference type="PRINTS" id="PR00069">
    <property type="entry name" value="ALDKETRDTASE"/>
</dbReference>
<dbReference type="InterPro" id="IPR023210">
    <property type="entry name" value="NADP_OxRdtase_dom"/>
</dbReference>
<gene>
    <name evidence="3" type="ORF">TDSAC_0527</name>
</gene>
<dbReference type="GO" id="GO:0016491">
    <property type="term" value="F:oxidoreductase activity"/>
    <property type="evidence" value="ECO:0007669"/>
    <property type="project" value="UniProtKB-KW"/>
</dbReference>
<proteinExistence type="predicted"/>
<dbReference type="Gene3D" id="3.20.20.100">
    <property type="entry name" value="NADP-dependent oxidoreductase domain"/>
    <property type="match status" value="1"/>
</dbReference>
<reference evidence="3 4" key="1">
    <citation type="submission" date="2017-04" db="EMBL/GenBank/DDBJ databases">
        <title>Genomic insights into metabolism of Thermodesulfobium acidiphilum.</title>
        <authorList>
            <person name="Toshchakov S.V."/>
            <person name="Frolov E.N."/>
            <person name="Kublanov I.V."/>
            <person name="Samarov N.I."/>
            <person name="Novikov A."/>
            <person name="Lebedinsky A.V."/>
            <person name="Bonch-Osmolovskaya E.A."/>
            <person name="Chernyh N.A."/>
        </authorList>
    </citation>
    <scope>NUCLEOTIDE SEQUENCE [LARGE SCALE GENOMIC DNA]</scope>
    <source>
        <strain evidence="3 4">3127-1</strain>
    </source>
</reference>
<accession>A0A2R4VZC0</accession>
<dbReference type="PANTHER" id="PTHR43364:SF4">
    <property type="entry name" value="NAD(P)-LINKED OXIDOREDUCTASE SUPERFAMILY PROTEIN"/>
    <property type="match status" value="1"/>
</dbReference>
<keyword evidence="4" id="KW-1185">Reference proteome</keyword>
<name>A0A2R4VZC0_THEAF</name>
<dbReference type="KEGG" id="taci:TDSAC_0527"/>
<dbReference type="Proteomes" id="UP000244792">
    <property type="component" value="Chromosome"/>
</dbReference>
<dbReference type="RefSeq" id="WP_108308737.1">
    <property type="nucleotide sequence ID" value="NZ_CP020921.1"/>
</dbReference>
<evidence type="ECO:0000259" key="2">
    <source>
        <dbReference type="Pfam" id="PF00248"/>
    </source>
</evidence>
<dbReference type="EMBL" id="CP020921">
    <property type="protein sequence ID" value="AWB09901.1"/>
    <property type="molecule type" value="Genomic_DNA"/>
</dbReference>
<dbReference type="InterPro" id="IPR020471">
    <property type="entry name" value="AKR"/>
</dbReference>
<dbReference type="SUPFAM" id="SSF51430">
    <property type="entry name" value="NAD(P)-linked oxidoreductase"/>
    <property type="match status" value="1"/>
</dbReference>
<dbReference type="Pfam" id="PF00248">
    <property type="entry name" value="Aldo_ket_red"/>
    <property type="match status" value="1"/>
</dbReference>
<organism evidence="3 4">
    <name type="scientific">Thermodesulfobium acidiphilum</name>
    <dbReference type="NCBI Taxonomy" id="1794699"/>
    <lineage>
        <taxon>Bacteria</taxon>
        <taxon>Pseudomonadati</taxon>
        <taxon>Thermodesulfobiota</taxon>
        <taxon>Thermodesulfobiia</taxon>
        <taxon>Thermodesulfobiales</taxon>
        <taxon>Thermodesulfobiaceae</taxon>
        <taxon>Thermodesulfobium</taxon>
    </lineage>
</organism>
<dbReference type="InterPro" id="IPR036812">
    <property type="entry name" value="NAD(P)_OxRdtase_dom_sf"/>
</dbReference>
<dbReference type="PANTHER" id="PTHR43364">
    <property type="entry name" value="NADH-SPECIFIC METHYLGLYOXAL REDUCTASE-RELATED"/>
    <property type="match status" value="1"/>
</dbReference>
<evidence type="ECO:0000313" key="4">
    <source>
        <dbReference type="Proteomes" id="UP000244792"/>
    </source>
</evidence>
<dbReference type="InterPro" id="IPR050523">
    <property type="entry name" value="AKR_Detox_Biosynth"/>
</dbReference>
<feature type="domain" description="NADP-dependent oxidoreductase" evidence="2">
    <location>
        <begin position="16"/>
        <end position="314"/>
    </location>
</feature>
<dbReference type="OrthoDB" id="9804790at2"/>
<dbReference type="GO" id="GO:0005829">
    <property type="term" value="C:cytosol"/>
    <property type="evidence" value="ECO:0007669"/>
    <property type="project" value="TreeGrafter"/>
</dbReference>
<evidence type="ECO:0000313" key="3">
    <source>
        <dbReference type="EMBL" id="AWB09901.1"/>
    </source>
</evidence>
<protein>
    <submittedName>
        <fullName evidence="3">Putative oxidoreductase</fullName>
    </submittedName>
</protein>
<sequence length="326" mass="37294">MEYRKLGTSNIMISTIGLGTWAIGGWSWGGTDVERSIETIKAFIDNGGNFIDTAPAYGLGLSEEIVGEAIKGKRDKVVLATKCGLVWDTEKGTFFFQENDKPVYRYLGKESIENELNQSLRRLNTDYIDLYQIHWLDRITPAEEVMGTLLKAKEEGKIREIGICNAGTLEIEEFMKYAKIQSDQEKFSMLDMEARFENIPYCVKNNISFIAYSPLEKGLLSGKVTLDRVFPKDDNRSFESRFSPQIRGKILNILAEFNRLKEKYNITTAQLILAWTRMMPGVSCLLVGARRAEQVIENLKSSDIFLEQSDWNYIFDYVERKAESIF</sequence>
<dbReference type="AlphaFoldDB" id="A0A2R4VZC0"/>
<keyword evidence="1" id="KW-0560">Oxidoreductase</keyword>